<dbReference type="Gene3D" id="3.40.190.10">
    <property type="entry name" value="Periplasmic binding protein-like II"/>
    <property type="match status" value="1"/>
</dbReference>
<comment type="caution">
    <text evidence="3">The sequence shown here is derived from an EMBL/GenBank/DDBJ whole genome shotgun (WGS) entry which is preliminary data.</text>
</comment>
<dbReference type="EMBL" id="JAWDID010000009">
    <property type="protein sequence ID" value="MDU0339915.1"/>
    <property type="molecule type" value="Genomic_DNA"/>
</dbReference>
<dbReference type="PANTHER" id="PTHR42928">
    <property type="entry name" value="TRICARBOXYLATE-BINDING PROTEIN"/>
    <property type="match status" value="1"/>
</dbReference>
<name>A0ABU3S6A7_9HYPH</name>
<accession>A0ABU3S6A7</accession>
<protein>
    <submittedName>
        <fullName evidence="3">Tripartite tricarboxylate transporter substrate binding protein</fullName>
    </submittedName>
</protein>
<feature type="chain" id="PRO_5046550877" evidence="2">
    <location>
        <begin position="25"/>
        <end position="323"/>
    </location>
</feature>
<dbReference type="SUPFAM" id="SSF53850">
    <property type="entry name" value="Periplasmic binding protein-like II"/>
    <property type="match status" value="1"/>
</dbReference>
<organism evidence="3 4">
    <name type="scientific">Bosea rubneri</name>
    <dbReference type="NCBI Taxonomy" id="3075434"/>
    <lineage>
        <taxon>Bacteria</taxon>
        <taxon>Pseudomonadati</taxon>
        <taxon>Pseudomonadota</taxon>
        <taxon>Alphaproteobacteria</taxon>
        <taxon>Hyphomicrobiales</taxon>
        <taxon>Boseaceae</taxon>
        <taxon>Bosea</taxon>
    </lineage>
</organism>
<evidence type="ECO:0000313" key="4">
    <source>
        <dbReference type="Proteomes" id="UP001254257"/>
    </source>
</evidence>
<evidence type="ECO:0000256" key="1">
    <source>
        <dbReference type="ARBA" id="ARBA00006987"/>
    </source>
</evidence>
<dbReference type="PANTHER" id="PTHR42928:SF5">
    <property type="entry name" value="BLR1237 PROTEIN"/>
    <property type="match status" value="1"/>
</dbReference>
<dbReference type="CDD" id="cd13578">
    <property type="entry name" value="PBP2_Bug27"/>
    <property type="match status" value="1"/>
</dbReference>
<evidence type="ECO:0000256" key="2">
    <source>
        <dbReference type="SAM" id="SignalP"/>
    </source>
</evidence>
<keyword evidence="2" id="KW-0732">Signal</keyword>
<dbReference type="Pfam" id="PF03401">
    <property type="entry name" value="TctC"/>
    <property type="match status" value="1"/>
</dbReference>
<proteinExistence type="inferred from homology"/>
<comment type="similarity">
    <text evidence="1">Belongs to the UPF0065 (bug) family.</text>
</comment>
<evidence type="ECO:0000313" key="3">
    <source>
        <dbReference type="EMBL" id="MDU0339915.1"/>
    </source>
</evidence>
<dbReference type="InterPro" id="IPR042100">
    <property type="entry name" value="Bug_dom1"/>
</dbReference>
<dbReference type="Proteomes" id="UP001254257">
    <property type="component" value="Unassembled WGS sequence"/>
</dbReference>
<feature type="signal peptide" evidence="2">
    <location>
        <begin position="1"/>
        <end position="24"/>
    </location>
</feature>
<dbReference type="InterPro" id="IPR005064">
    <property type="entry name" value="BUG"/>
</dbReference>
<reference evidence="3 4" key="1">
    <citation type="submission" date="2023-09" db="EMBL/GenBank/DDBJ databases">
        <title>Whole genome shotgun sequencing (WGS) of Bosea sp. ZW T0_25, isolated from stored onions (Allium cepa).</title>
        <authorList>
            <person name="Stoll D.A."/>
            <person name="Huch M."/>
        </authorList>
    </citation>
    <scope>NUCLEOTIDE SEQUENCE [LARGE SCALE GENOMIC DNA]</scope>
    <source>
        <strain evidence="3 4">ZW T0_25</strain>
    </source>
</reference>
<keyword evidence="4" id="KW-1185">Reference proteome</keyword>
<sequence length="323" mass="33286">MPGRALKSLIIAASALLLSQAASGQDYPSKVVTVVNGFSSGGAVDTVARALSERLSASLGQNFIVESRPGAGSNLAAMAVVRSAPDGHALLLGTNGLAINMALYKTPGFDVEKDLAPISMVGDIPAVIAAHPSFPANSIAELIAYAKQKPNEASYATPGNGSLPHLAVALLSKQAGIELRHVAYRGGHPAVTDAIGGHVPLVVVNALEATPYIKEGRLKGLAVTGPARLANLPDVPTVAEGPGLAGFDAQTWWALFAPAGTPPAVVQKLQSEVHKALADPKLRERIETVGGRVRSSTAAELGAFVTTERKKWGQVVADTGLRE</sequence>
<dbReference type="PIRSF" id="PIRSF017082">
    <property type="entry name" value="YflP"/>
    <property type="match status" value="1"/>
</dbReference>
<gene>
    <name evidence="3" type="ORF">RKE40_08485</name>
</gene>
<dbReference type="Gene3D" id="3.40.190.150">
    <property type="entry name" value="Bordetella uptake gene, domain 1"/>
    <property type="match status" value="1"/>
</dbReference>
<dbReference type="RefSeq" id="WP_316017797.1">
    <property type="nucleotide sequence ID" value="NZ_JAWDID010000009.1"/>
</dbReference>